<dbReference type="EMBL" id="SELW01000384">
    <property type="protein sequence ID" value="TID28625.1"/>
    <property type="molecule type" value="Genomic_DNA"/>
</dbReference>
<dbReference type="Pfam" id="PF03330">
    <property type="entry name" value="DPBB_1"/>
    <property type="match status" value="1"/>
</dbReference>
<gene>
    <name evidence="4" type="ORF">CANINC_002381</name>
</gene>
<reference evidence="4 5" key="1">
    <citation type="journal article" date="2019" name="Front. Genet.">
        <title>Whole-Genome Sequencing of the Opportunistic Yeast Pathogen Candida inconspicua Uncovers Its Hybrid Origin.</title>
        <authorList>
            <person name="Mixao V."/>
            <person name="Hansen A.P."/>
            <person name="Saus E."/>
            <person name="Boekhout T."/>
            <person name="Lass-Florl C."/>
            <person name="Gabaldon T."/>
        </authorList>
    </citation>
    <scope>NUCLEOTIDE SEQUENCE [LARGE SCALE GENOMIC DNA]</scope>
    <source>
        <strain evidence="4 5">CBS 180</strain>
    </source>
</reference>
<accession>A0A4T0X1E7</accession>
<protein>
    <recommendedName>
        <fullName evidence="3">RlpA-like protein double-psi beta-barrel domain-containing protein</fullName>
    </recommendedName>
</protein>
<dbReference type="SUPFAM" id="SSF50685">
    <property type="entry name" value="Barwin-like endoglucanases"/>
    <property type="match status" value="1"/>
</dbReference>
<feature type="signal peptide" evidence="2">
    <location>
        <begin position="1"/>
        <end position="22"/>
    </location>
</feature>
<evidence type="ECO:0000313" key="5">
    <source>
        <dbReference type="Proteomes" id="UP000307173"/>
    </source>
</evidence>
<dbReference type="InterPro" id="IPR051477">
    <property type="entry name" value="Expansin_CellWall"/>
</dbReference>
<dbReference type="Proteomes" id="UP000307173">
    <property type="component" value="Unassembled WGS sequence"/>
</dbReference>
<keyword evidence="1 2" id="KW-0732">Signal</keyword>
<dbReference type="InterPro" id="IPR036908">
    <property type="entry name" value="RlpA-like_sf"/>
</dbReference>
<keyword evidence="5" id="KW-1185">Reference proteome</keyword>
<evidence type="ECO:0000259" key="3">
    <source>
        <dbReference type="Pfam" id="PF03330"/>
    </source>
</evidence>
<proteinExistence type="predicted"/>
<feature type="chain" id="PRO_5020636782" description="RlpA-like protein double-psi beta-barrel domain-containing protein" evidence="2">
    <location>
        <begin position="23"/>
        <end position="239"/>
    </location>
</feature>
<evidence type="ECO:0000256" key="1">
    <source>
        <dbReference type="ARBA" id="ARBA00022729"/>
    </source>
</evidence>
<dbReference type="AlphaFoldDB" id="A0A4T0X1E7"/>
<evidence type="ECO:0000256" key="2">
    <source>
        <dbReference type="SAM" id="SignalP"/>
    </source>
</evidence>
<dbReference type="PANTHER" id="PTHR31836:SF28">
    <property type="entry name" value="SRCR DOMAIN-CONTAINING PROTEIN-RELATED"/>
    <property type="match status" value="1"/>
</dbReference>
<dbReference type="InterPro" id="IPR009009">
    <property type="entry name" value="RlpA-like_DPBB"/>
</dbReference>
<evidence type="ECO:0000313" key="4">
    <source>
        <dbReference type="EMBL" id="TID28625.1"/>
    </source>
</evidence>
<dbReference type="OrthoDB" id="623670at2759"/>
<feature type="domain" description="RlpA-like protein double-psi beta-barrel" evidence="3">
    <location>
        <begin position="168"/>
        <end position="236"/>
    </location>
</feature>
<dbReference type="CDD" id="cd22191">
    <property type="entry name" value="DPBB_RlpA_EXP_N-like"/>
    <property type="match status" value="1"/>
</dbReference>
<dbReference type="STRING" id="52247.A0A4T0X1E7"/>
<name>A0A4T0X1E7_9ASCO</name>
<dbReference type="Gene3D" id="2.40.40.10">
    <property type="entry name" value="RlpA-like domain"/>
    <property type="match status" value="1"/>
</dbReference>
<dbReference type="PANTHER" id="PTHR31836">
    <property type="match status" value="1"/>
</dbReference>
<organism evidence="4 5">
    <name type="scientific">Pichia inconspicua</name>
    <dbReference type="NCBI Taxonomy" id="52247"/>
    <lineage>
        <taxon>Eukaryota</taxon>
        <taxon>Fungi</taxon>
        <taxon>Dikarya</taxon>
        <taxon>Ascomycota</taxon>
        <taxon>Saccharomycotina</taxon>
        <taxon>Pichiomycetes</taxon>
        <taxon>Pichiales</taxon>
        <taxon>Pichiaceae</taxon>
        <taxon>Pichia</taxon>
    </lineage>
</organism>
<comment type="caution">
    <text evidence="4">The sequence shown here is derived from an EMBL/GenBank/DDBJ whole genome shotgun (WGS) entry which is preliminary data.</text>
</comment>
<sequence>MQFNLKSLFSILVAIQAAHASAEPHFDSHPDVKIIYTTVTVWDHPIAIPTGIEFEDDDENHTYPLSSQYSKALSSAYSSFAPTTLDTVYVSSVSSVADQTEAPVTDPTTKATTAEATTAEATTTVAQSTTQNSVFDTSVHNGIATFYSVSADNCGTFSTDNDFVCAISQQMYNTLANSESISEYCGHMINITYNNKTIKVKVVDSCASCDANHLDLSPAAFNSLARPDLGVIDIQWTWA</sequence>